<feature type="region of interest" description="Disordered" evidence="1">
    <location>
        <begin position="403"/>
        <end position="453"/>
    </location>
</feature>
<dbReference type="AlphaFoldDB" id="A0A836GIR5"/>
<keyword evidence="3" id="KW-1185">Reference proteome</keyword>
<feature type="compositionally biased region" description="Polar residues" evidence="1">
    <location>
        <begin position="628"/>
        <end position="637"/>
    </location>
</feature>
<feature type="compositionally biased region" description="Basic and acidic residues" evidence="1">
    <location>
        <begin position="920"/>
        <end position="935"/>
    </location>
</feature>
<feature type="region of interest" description="Disordered" evidence="1">
    <location>
        <begin position="878"/>
        <end position="935"/>
    </location>
</feature>
<feature type="compositionally biased region" description="Basic and acidic residues" evidence="1">
    <location>
        <begin position="1"/>
        <end position="11"/>
    </location>
</feature>
<feature type="region of interest" description="Disordered" evidence="1">
    <location>
        <begin position="221"/>
        <end position="264"/>
    </location>
</feature>
<feature type="compositionally biased region" description="Basic and acidic residues" evidence="1">
    <location>
        <begin position="835"/>
        <end position="846"/>
    </location>
</feature>
<evidence type="ECO:0000313" key="3">
    <source>
        <dbReference type="Proteomes" id="UP000673552"/>
    </source>
</evidence>
<dbReference type="GeneID" id="92513323"/>
<comment type="caution">
    <text evidence="2">The sequence shown here is derived from an EMBL/GenBank/DDBJ whole genome shotgun (WGS) entry which is preliminary data.</text>
</comment>
<dbReference type="KEGG" id="lmat:92513323"/>
<accession>A0A836GIR5</accession>
<proteinExistence type="predicted"/>
<feature type="compositionally biased region" description="Polar residues" evidence="1">
    <location>
        <begin position="19"/>
        <end position="32"/>
    </location>
</feature>
<sequence>MHRSALFERRPHSSAPGEVSSSGTYALSNAPRSSGHLRVSLCPSPRAAYFPTPASLFRDSYGLPASGAVASVGRHYEFSNGRLHANASDGCRHVSSRHHDVAQSPSTQRPPPPPRRAATAGASTRPSPAANGSSAADAVVYQYYSQRQRRRAQHGAASSSQDSEPLATPVRRQPFKASSGGLSAPATPIGGATAALYSPLPSHSSCRLTARGRCGDIHSRLHHHSSELPSPTDHESVIHDTSTSLVPVTPSEDEGRWPEQLTPSQHQQCEGLVRLLAQLPAAQAHRVLLATIRQYEAHRLLQHYGGVHALPGADLTPRAMPRSPSTSSQTSSSGKLPSGRRQGDGRSALFEALRAHLHDMQRADLAAQALSPFTAAARHRQRRAGSRADGLACEESHINYSIAAHPPARPPPTAARRPQLARQQLLQDSAQQLRDAENVPRSGTGAGNARAPRHLRSRVLASRVARPRIRSTQQGVGKSGNGSAPCHPSSSMQTKCSPRPPLDFMQTIKPPHRHGLAGALLLSSGPAAEAVTAAHVHNSSERATAPLDAQNITVAGLGKGVREAGLHRPASTAERSTLPSSPSALAATAIGGEAAPDSSGDWPLPTGATLSPGAAAARRAYWERQQKEQQPSLLSRANRNKDEGQAEQLESALVRCSNSTHGRKEEARCRPRSTSTECLGAISSTPGAAPSGSASFEDSVRRGEVLPLAYEPTVAPGPSGAKLRDVQVPSETLAPPLGIRTAWQPPPRHEPHDLLSTRAMPAMAPPLEGVQSPAAAFMTDLTGAPISAQSAPMERPYDHEGSRGADAPAELPSSDGAFVAGAYHATADAGISSRLYEKRPHGERGDGAGLSTAPRDSEGVKELDARHLLVSQAEFEDDVVTASSIRSESPSQEQAKRNDYDGAVALPPCSTSGAVGSGLREADESADEVKLPWET</sequence>
<protein>
    <submittedName>
        <fullName evidence="2">Uncharacterized protein</fullName>
    </submittedName>
</protein>
<feature type="region of interest" description="Disordered" evidence="1">
    <location>
        <begin position="834"/>
        <end position="861"/>
    </location>
</feature>
<feature type="region of interest" description="Disordered" evidence="1">
    <location>
        <begin position="469"/>
        <end position="501"/>
    </location>
</feature>
<evidence type="ECO:0000313" key="2">
    <source>
        <dbReference type="EMBL" id="KAG5474479.1"/>
    </source>
</evidence>
<evidence type="ECO:0000256" key="1">
    <source>
        <dbReference type="SAM" id="MobiDB-lite"/>
    </source>
</evidence>
<name>A0A836GIR5_9TRYP</name>
<feature type="region of interest" description="Disordered" evidence="1">
    <location>
        <begin position="312"/>
        <end position="344"/>
    </location>
</feature>
<dbReference type="Proteomes" id="UP000673552">
    <property type="component" value="Chromosome 28"/>
</dbReference>
<feature type="region of interest" description="Disordered" evidence="1">
    <location>
        <begin position="1"/>
        <end position="37"/>
    </location>
</feature>
<dbReference type="RefSeq" id="XP_067177421.1">
    <property type="nucleotide sequence ID" value="XM_067320811.1"/>
</dbReference>
<dbReference type="OrthoDB" id="265596at2759"/>
<feature type="region of interest" description="Disordered" evidence="1">
    <location>
        <begin position="787"/>
        <end position="813"/>
    </location>
</feature>
<feature type="compositionally biased region" description="Low complexity" evidence="1">
    <location>
        <begin position="116"/>
        <end position="130"/>
    </location>
</feature>
<feature type="region of interest" description="Disordered" evidence="1">
    <location>
        <begin position="89"/>
        <end position="168"/>
    </location>
</feature>
<feature type="compositionally biased region" description="Low complexity" evidence="1">
    <location>
        <begin position="323"/>
        <end position="339"/>
    </location>
</feature>
<reference evidence="2 3" key="1">
    <citation type="submission" date="2021-03" db="EMBL/GenBank/DDBJ databases">
        <title>Leishmania (Mundinia) martiniquensis Genome sequencing and assembly.</title>
        <authorList>
            <person name="Almutairi H."/>
            <person name="Gatherer D."/>
        </authorList>
    </citation>
    <scope>NUCLEOTIDE SEQUENCE [LARGE SCALE GENOMIC DNA]</scope>
    <source>
        <strain evidence="2">LSCM1</strain>
    </source>
</reference>
<feature type="compositionally biased region" description="Polar residues" evidence="1">
    <location>
        <begin position="881"/>
        <end position="893"/>
    </location>
</feature>
<gene>
    <name evidence="2" type="ORF">LSCM1_03264</name>
</gene>
<feature type="region of interest" description="Disordered" evidence="1">
    <location>
        <begin position="592"/>
        <end position="647"/>
    </location>
</feature>
<feature type="compositionally biased region" description="Low complexity" evidence="1">
    <location>
        <begin position="414"/>
        <end position="427"/>
    </location>
</feature>
<organism evidence="2 3">
    <name type="scientific">Leishmania martiniquensis</name>
    <dbReference type="NCBI Taxonomy" id="1580590"/>
    <lineage>
        <taxon>Eukaryota</taxon>
        <taxon>Discoba</taxon>
        <taxon>Euglenozoa</taxon>
        <taxon>Kinetoplastea</taxon>
        <taxon>Metakinetoplastina</taxon>
        <taxon>Trypanosomatida</taxon>
        <taxon>Trypanosomatidae</taxon>
        <taxon>Leishmaniinae</taxon>
        <taxon>Leishmania</taxon>
    </lineage>
</organism>
<dbReference type="EMBL" id="JAFEUZ010000028">
    <property type="protein sequence ID" value="KAG5474479.1"/>
    <property type="molecule type" value="Genomic_DNA"/>
</dbReference>